<dbReference type="InterPro" id="IPR042065">
    <property type="entry name" value="E3_ELL-like"/>
</dbReference>
<dbReference type="Proteomes" id="UP000192247">
    <property type="component" value="Unassembled WGS sequence"/>
</dbReference>
<dbReference type="SUPFAM" id="SSF46785">
    <property type="entry name" value="Winged helix' DNA-binding domain"/>
    <property type="match status" value="1"/>
</dbReference>
<dbReference type="PANTHER" id="PTHR23288:SF17">
    <property type="entry name" value="RNA POLYMERASE II ELONGATION FACTOR ELL"/>
    <property type="match status" value="1"/>
</dbReference>
<dbReference type="FunCoup" id="A0A1V9XMF7">
    <property type="interactions" value="932"/>
</dbReference>
<comment type="caution">
    <text evidence="9">The sequence shown here is derived from an EMBL/GenBank/DDBJ whole genome shotgun (WGS) entry which is preliminary data.</text>
</comment>
<evidence type="ECO:0000313" key="9">
    <source>
        <dbReference type="EMBL" id="OQR74641.1"/>
    </source>
</evidence>
<protein>
    <submittedName>
        <fullName evidence="9">RNA polymerase II elongation factor ELL2-like</fullName>
    </submittedName>
</protein>
<gene>
    <name evidence="9" type="ORF">BIW11_00929</name>
</gene>
<dbReference type="EMBL" id="MNPL01007646">
    <property type="protein sequence ID" value="OQR74641.1"/>
    <property type="molecule type" value="Genomic_DNA"/>
</dbReference>
<dbReference type="PANTHER" id="PTHR23288">
    <property type="entry name" value="OCCLUDIN AND RNA POLYMERASE II ELONGATION FACTOR ELL"/>
    <property type="match status" value="1"/>
</dbReference>
<keyword evidence="3" id="KW-0805">Transcription regulation</keyword>
<dbReference type="Gene3D" id="6.10.140.340">
    <property type="match status" value="1"/>
</dbReference>
<proteinExistence type="inferred from homology"/>
<feature type="compositionally biased region" description="Low complexity" evidence="7">
    <location>
        <begin position="249"/>
        <end position="275"/>
    </location>
</feature>
<dbReference type="InParanoid" id="A0A1V9XMF7"/>
<evidence type="ECO:0000256" key="7">
    <source>
        <dbReference type="SAM" id="MobiDB-lite"/>
    </source>
</evidence>
<reference evidence="9 10" key="1">
    <citation type="journal article" date="2017" name="Gigascience">
        <title>Draft genome of the honey bee ectoparasitic mite, Tropilaelaps mercedesae, is shaped by the parasitic life history.</title>
        <authorList>
            <person name="Dong X."/>
            <person name="Armstrong S.D."/>
            <person name="Xia D."/>
            <person name="Makepeace B.L."/>
            <person name="Darby A.C."/>
            <person name="Kadowaki T."/>
        </authorList>
    </citation>
    <scope>NUCLEOTIDE SEQUENCE [LARGE SCALE GENOMIC DNA]</scope>
    <source>
        <strain evidence="9">Wuxi-XJTLU</strain>
    </source>
</reference>
<dbReference type="SUPFAM" id="SSF144292">
    <property type="entry name" value="occludin/ELL-like"/>
    <property type="match status" value="1"/>
</dbReference>
<dbReference type="OrthoDB" id="6284217at2759"/>
<feature type="region of interest" description="Disordered" evidence="7">
    <location>
        <begin position="1"/>
        <end position="38"/>
    </location>
</feature>
<evidence type="ECO:0000259" key="8">
    <source>
        <dbReference type="PROSITE" id="PS51980"/>
    </source>
</evidence>
<evidence type="ECO:0000256" key="5">
    <source>
        <dbReference type="ARBA" id="ARBA00023242"/>
    </source>
</evidence>
<feature type="compositionally biased region" description="Pro residues" evidence="7">
    <location>
        <begin position="175"/>
        <end position="185"/>
    </location>
</feature>
<feature type="region of interest" description="Disordered" evidence="7">
    <location>
        <begin position="384"/>
        <end position="561"/>
    </location>
</feature>
<dbReference type="Pfam" id="PF07303">
    <property type="entry name" value="Occludin_ELL"/>
    <property type="match status" value="1"/>
</dbReference>
<dbReference type="GO" id="GO:0042795">
    <property type="term" value="P:snRNA transcription by RNA polymerase II"/>
    <property type="evidence" value="ECO:0007669"/>
    <property type="project" value="TreeGrafter"/>
</dbReference>
<sequence>MKGHRTGSRIPRVGNHHHHQPNSVRRSEAQYQDRGPKHGYVDLLAGRRHVQPLTINIPNLRQDSTRSFGFNVSSLDKDASIQQGSFDCIRQTPGSGGGGGGGPGRGTLDNLGALLHKMHIHANEDSYEKTRERMATAEQESKKNCAKVIKITGNDKSAVGRRVKLKRPPGSIVQPPAPTSPPFRPAPSRDGLTSSARPTDRLDTNAMPGGPTSRLERSEQRMERLVEGSMPTLPVTSGQTPHERTSAFASSSANNNNNNNNNSTNNNNNNNVSVSGKNHSPAQANKANRFNNDIMKRSYRERLIHMLAVRPLKKPEILTRLMKEGVKESEKKGMTALLSQITTLRDNTFHLLRNAWHEVHEDDWPFYTPEERIIIKKNRASIEREDSLPRHSATHRVSPQLSGPLTPSNPSSVVSSDSGVHSNHSPSSHSEEATTPNHPNGGAMHGYGGLSQTAAGRDREADRERREHRERDFDRREREREQPGTLDSGPESKRARLAPYGNGAGQSKKSPPISPPLAPSSSRNAPWLTMGSTGSSYCQSSPECVSPSSQDYKSTGSSPAGDVPEYVARYVEITNPEQRFRYKNDFSAEYPRYRQLHHVLDQVSRKFVELESSLRKCDYGSDEFRRVASEIMAEYRKSKNDQEYQSAKKHFQYLHDKLGHIKQLVADFDRVRS</sequence>
<evidence type="ECO:0000256" key="4">
    <source>
        <dbReference type="ARBA" id="ARBA00023163"/>
    </source>
</evidence>
<evidence type="ECO:0000256" key="1">
    <source>
        <dbReference type="ARBA" id="ARBA00004123"/>
    </source>
</evidence>
<keyword evidence="9" id="KW-0648">Protein biosynthesis</keyword>
<dbReference type="STRING" id="418985.A0A1V9XMF7"/>
<dbReference type="InterPro" id="IPR031176">
    <property type="entry name" value="ELL/occludin"/>
</dbReference>
<dbReference type="Gene3D" id="1.10.10.2670">
    <property type="entry name" value="E3 ubiquitin-protein ligase"/>
    <property type="match status" value="1"/>
</dbReference>
<dbReference type="GO" id="GO:0032968">
    <property type="term" value="P:positive regulation of transcription elongation by RNA polymerase II"/>
    <property type="evidence" value="ECO:0007669"/>
    <property type="project" value="TreeGrafter"/>
</dbReference>
<feature type="compositionally biased region" description="Basic and acidic residues" evidence="7">
    <location>
        <begin position="214"/>
        <end position="226"/>
    </location>
</feature>
<evidence type="ECO:0000256" key="2">
    <source>
        <dbReference type="ARBA" id="ARBA00009171"/>
    </source>
</evidence>
<dbReference type="GO" id="GO:0008023">
    <property type="term" value="C:transcription elongation factor complex"/>
    <property type="evidence" value="ECO:0007669"/>
    <property type="project" value="InterPro"/>
</dbReference>
<organism evidence="9 10">
    <name type="scientific">Tropilaelaps mercedesae</name>
    <dbReference type="NCBI Taxonomy" id="418985"/>
    <lineage>
        <taxon>Eukaryota</taxon>
        <taxon>Metazoa</taxon>
        <taxon>Ecdysozoa</taxon>
        <taxon>Arthropoda</taxon>
        <taxon>Chelicerata</taxon>
        <taxon>Arachnida</taxon>
        <taxon>Acari</taxon>
        <taxon>Parasitiformes</taxon>
        <taxon>Mesostigmata</taxon>
        <taxon>Gamasina</taxon>
        <taxon>Dermanyssoidea</taxon>
        <taxon>Laelapidae</taxon>
        <taxon>Tropilaelaps</taxon>
    </lineage>
</organism>
<dbReference type="GO" id="GO:0000987">
    <property type="term" value="F:cis-regulatory region sequence-specific DNA binding"/>
    <property type="evidence" value="ECO:0007669"/>
    <property type="project" value="TreeGrafter"/>
</dbReference>
<keyword evidence="5" id="KW-0539">Nucleus</keyword>
<dbReference type="AlphaFoldDB" id="A0A1V9XMF7"/>
<comment type="similarity">
    <text evidence="2 6">Belongs to the ELL/occludin family.</text>
</comment>
<evidence type="ECO:0000256" key="3">
    <source>
        <dbReference type="ARBA" id="ARBA00023015"/>
    </source>
</evidence>
<accession>A0A1V9XMF7</accession>
<dbReference type="GO" id="GO:0006368">
    <property type="term" value="P:transcription elongation by RNA polymerase II"/>
    <property type="evidence" value="ECO:0007669"/>
    <property type="project" value="InterPro"/>
</dbReference>
<feature type="domain" description="OCEL" evidence="8">
    <location>
        <begin position="564"/>
        <end position="673"/>
    </location>
</feature>
<dbReference type="InterPro" id="IPR036390">
    <property type="entry name" value="WH_DNA-bd_sf"/>
</dbReference>
<name>A0A1V9XMF7_9ACAR</name>
<dbReference type="InterPro" id="IPR019464">
    <property type="entry name" value="ELL_N"/>
</dbReference>
<evidence type="ECO:0000313" key="10">
    <source>
        <dbReference type="Proteomes" id="UP000192247"/>
    </source>
</evidence>
<feature type="compositionally biased region" description="Polar residues" evidence="7">
    <location>
        <begin position="276"/>
        <end position="286"/>
    </location>
</feature>
<evidence type="ECO:0000256" key="6">
    <source>
        <dbReference type="PROSITE-ProRule" id="PRU01324"/>
    </source>
</evidence>
<feature type="compositionally biased region" description="Low complexity" evidence="7">
    <location>
        <begin position="408"/>
        <end position="428"/>
    </location>
</feature>
<dbReference type="InterPro" id="IPR010844">
    <property type="entry name" value="Occludin_ELL"/>
</dbReference>
<dbReference type="GO" id="GO:0003746">
    <property type="term" value="F:translation elongation factor activity"/>
    <property type="evidence" value="ECO:0007669"/>
    <property type="project" value="UniProtKB-KW"/>
</dbReference>
<dbReference type="Pfam" id="PF10390">
    <property type="entry name" value="ELL"/>
    <property type="match status" value="1"/>
</dbReference>
<keyword evidence="10" id="KW-1185">Reference proteome</keyword>
<feature type="compositionally biased region" description="Polar residues" evidence="7">
    <location>
        <begin position="530"/>
        <end position="558"/>
    </location>
</feature>
<feature type="compositionally biased region" description="Basic and acidic residues" evidence="7">
    <location>
        <begin position="456"/>
        <end position="482"/>
    </location>
</feature>
<dbReference type="PROSITE" id="PS51980">
    <property type="entry name" value="OCEL"/>
    <property type="match status" value="1"/>
</dbReference>
<feature type="compositionally biased region" description="Polar residues" evidence="7">
    <location>
        <begin position="395"/>
        <end position="406"/>
    </location>
</feature>
<feature type="region of interest" description="Disordered" evidence="7">
    <location>
        <begin position="158"/>
        <end position="286"/>
    </location>
</feature>
<comment type="subcellular location">
    <subcellularLocation>
        <location evidence="1">Nucleus</location>
    </subcellularLocation>
</comment>
<keyword evidence="9" id="KW-0251">Elongation factor</keyword>
<keyword evidence="4" id="KW-0804">Transcription</keyword>